<dbReference type="OrthoDB" id="2085311at2"/>
<evidence type="ECO:0000256" key="2">
    <source>
        <dbReference type="ARBA" id="ARBA00022448"/>
    </source>
</evidence>
<evidence type="ECO:0000256" key="7">
    <source>
        <dbReference type="ARBA" id="ARBA00023136"/>
    </source>
</evidence>
<dbReference type="InterPro" id="IPR007387">
    <property type="entry name" value="TRAP_DctQ"/>
</dbReference>
<feature type="domain" description="Tripartite ATP-independent periplasmic transporters DctQ component" evidence="10">
    <location>
        <begin position="28"/>
        <end position="151"/>
    </location>
</feature>
<dbReference type="GO" id="GO:0005886">
    <property type="term" value="C:plasma membrane"/>
    <property type="evidence" value="ECO:0007669"/>
    <property type="project" value="UniProtKB-SubCell"/>
</dbReference>
<keyword evidence="2 9" id="KW-0813">Transport</keyword>
<keyword evidence="6 9" id="KW-1133">Transmembrane helix</keyword>
<comment type="caution">
    <text evidence="9">Lacks conserved residue(s) required for the propagation of feature annotation.</text>
</comment>
<keyword evidence="12" id="KW-1185">Reference proteome</keyword>
<evidence type="ECO:0000256" key="4">
    <source>
        <dbReference type="ARBA" id="ARBA00022519"/>
    </source>
</evidence>
<dbReference type="EMBL" id="LBNQ01000020">
    <property type="protein sequence ID" value="KKW68282.1"/>
    <property type="molecule type" value="Genomic_DNA"/>
</dbReference>
<feature type="transmembrane region" description="Helical" evidence="9">
    <location>
        <begin position="130"/>
        <end position="151"/>
    </location>
</feature>
<dbReference type="AlphaFoldDB" id="A0A0U1Q0K1"/>
<accession>A0A0U1Q0K1</accession>
<name>A0A0U1Q0K1_9BURK</name>
<evidence type="ECO:0000256" key="5">
    <source>
        <dbReference type="ARBA" id="ARBA00022692"/>
    </source>
</evidence>
<comment type="subcellular location">
    <subcellularLocation>
        <location evidence="1 9">Cell inner membrane</location>
        <topology evidence="1 9">Multi-pass membrane protein</topology>
    </subcellularLocation>
</comment>
<organism evidence="11 12">
    <name type="scientific">Lampropedia cohaerens</name>
    <dbReference type="NCBI Taxonomy" id="1610491"/>
    <lineage>
        <taxon>Bacteria</taxon>
        <taxon>Pseudomonadati</taxon>
        <taxon>Pseudomonadota</taxon>
        <taxon>Betaproteobacteria</taxon>
        <taxon>Burkholderiales</taxon>
        <taxon>Comamonadaceae</taxon>
        <taxon>Lampropedia</taxon>
    </lineage>
</organism>
<evidence type="ECO:0000256" key="9">
    <source>
        <dbReference type="RuleBase" id="RU369079"/>
    </source>
</evidence>
<evidence type="ECO:0000256" key="3">
    <source>
        <dbReference type="ARBA" id="ARBA00022475"/>
    </source>
</evidence>
<reference evidence="11 12" key="1">
    <citation type="submission" date="2015-05" db="EMBL/GenBank/DDBJ databases">
        <title>Draft genome sequence of Lampropedia sp. CT6, isolated from the microbial mat of a hot water spring, located at Manikaran, India.</title>
        <authorList>
            <person name="Tripathi C."/>
            <person name="Rani P."/>
            <person name="Mahato N.K."/>
            <person name="Lal R."/>
        </authorList>
    </citation>
    <scope>NUCLEOTIDE SEQUENCE [LARGE SCALE GENOMIC DNA]</scope>
    <source>
        <strain evidence="11 12">CT6</strain>
    </source>
</reference>
<feature type="transmembrane region" description="Helical" evidence="9">
    <location>
        <begin position="54"/>
        <end position="78"/>
    </location>
</feature>
<dbReference type="GO" id="GO:0015740">
    <property type="term" value="P:C4-dicarboxylate transport"/>
    <property type="evidence" value="ECO:0007669"/>
    <property type="project" value="TreeGrafter"/>
</dbReference>
<keyword evidence="5 9" id="KW-0812">Transmembrane</keyword>
<evidence type="ECO:0000256" key="1">
    <source>
        <dbReference type="ARBA" id="ARBA00004429"/>
    </source>
</evidence>
<comment type="similarity">
    <text evidence="8 9">Belongs to the TRAP transporter small permease family.</text>
</comment>
<sequence>MPFILRFDQLVFRTVSCLAQLLLWLAVASGFFQVVSRFVLHSPLDWSEVLTRAAIIWAVMLGTALAFRQGSMIAVEFLRERIRGRALQVTNALIHLVSLGFMAFLAWMGAQMTYRVRFQSIAGLEVSISWVYLAIPAGAVLACLAILLRWLCPDAPASQTPVRNDAQG</sequence>
<dbReference type="InterPro" id="IPR055348">
    <property type="entry name" value="DctQ"/>
</dbReference>
<dbReference type="STRING" id="1610491.AAV94_05510"/>
<evidence type="ECO:0000259" key="10">
    <source>
        <dbReference type="Pfam" id="PF04290"/>
    </source>
</evidence>
<comment type="caution">
    <text evidence="11">The sequence shown here is derived from an EMBL/GenBank/DDBJ whole genome shotgun (WGS) entry which is preliminary data.</text>
</comment>
<proteinExistence type="inferred from homology"/>
<keyword evidence="3" id="KW-1003">Cell membrane</keyword>
<dbReference type="RefSeq" id="WP_046741339.1">
    <property type="nucleotide sequence ID" value="NZ_LBNQ01000020.1"/>
</dbReference>
<keyword evidence="7 9" id="KW-0472">Membrane</keyword>
<protein>
    <recommendedName>
        <fullName evidence="9">TRAP transporter small permease protein</fullName>
    </recommendedName>
</protein>
<comment type="subunit">
    <text evidence="9">The complex comprises the extracytoplasmic solute receptor protein and the two transmembrane proteins.</text>
</comment>
<dbReference type="GO" id="GO:0022857">
    <property type="term" value="F:transmembrane transporter activity"/>
    <property type="evidence" value="ECO:0007669"/>
    <property type="project" value="UniProtKB-UniRule"/>
</dbReference>
<dbReference type="Proteomes" id="UP000050580">
    <property type="component" value="Unassembled WGS sequence"/>
</dbReference>
<keyword evidence="4 9" id="KW-0997">Cell inner membrane</keyword>
<evidence type="ECO:0000256" key="6">
    <source>
        <dbReference type="ARBA" id="ARBA00022989"/>
    </source>
</evidence>
<comment type="function">
    <text evidence="9">Part of the tripartite ATP-independent periplasmic (TRAP) transport system.</text>
</comment>
<evidence type="ECO:0000313" key="11">
    <source>
        <dbReference type="EMBL" id="KKW68282.1"/>
    </source>
</evidence>
<evidence type="ECO:0000313" key="12">
    <source>
        <dbReference type="Proteomes" id="UP000050580"/>
    </source>
</evidence>
<evidence type="ECO:0000256" key="8">
    <source>
        <dbReference type="ARBA" id="ARBA00038436"/>
    </source>
</evidence>
<feature type="transmembrane region" description="Helical" evidence="9">
    <location>
        <begin position="90"/>
        <end position="110"/>
    </location>
</feature>
<dbReference type="PANTHER" id="PTHR35011:SF2">
    <property type="entry name" value="2,3-DIKETO-L-GULONATE TRAP TRANSPORTER SMALL PERMEASE PROTEIN YIAM"/>
    <property type="match status" value="1"/>
</dbReference>
<dbReference type="PANTHER" id="PTHR35011">
    <property type="entry name" value="2,3-DIKETO-L-GULONATE TRAP TRANSPORTER SMALL PERMEASE PROTEIN YIAM"/>
    <property type="match status" value="1"/>
</dbReference>
<gene>
    <name evidence="11" type="ORF">AAV94_05510</name>
</gene>
<dbReference type="Pfam" id="PF04290">
    <property type="entry name" value="DctQ"/>
    <property type="match status" value="1"/>
</dbReference>